<dbReference type="PANTHER" id="PTHR11956">
    <property type="entry name" value="ARGINYL-TRNA SYNTHETASE"/>
    <property type="match status" value="1"/>
</dbReference>
<dbReference type="CDD" id="cd07956">
    <property type="entry name" value="Anticodon_Ia_Arg"/>
    <property type="match status" value="1"/>
</dbReference>
<keyword evidence="6 9" id="KW-0648">Protein biosynthesis</keyword>
<comment type="catalytic activity">
    <reaction evidence="8 9">
        <text>tRNA(Arg) + L-arginine + ATP = L-arginyl-tRNA(Arg) + AMP + diphosphate</text>
        <dbReference type="Rhea" id="RHEA:20301"/>
        <dbReference type="Rhea" id="RHEA-COMP:9658"/>
        <dbReference type="Rhea" id="RHEA-COMP:9673"/>
        <dbReference type="ChEBI" id="CHEBI:30616"/>
        <dbReference type="ChEBI" id="CHEBI:32682"/>
        <dbReference type="ChEBI" id="CHEBI:33019"/>
        <dbReference type="ChEBI" id="CHEBI:78442"/>
        <dbReference type="ChEBI" id="CHEBI:78513"/>
        <dbReference type="ChEBI" id="CHEBI:456215"/>
        <dbReference type="EC" id="6.1.1.19"/>
    </reaction>
</comment>
<dbReference type="Pfam" id="PF05746">
    <property type="entry name" value="DALR_1"/>
    <property type="match status" value="1"/>
</dbReference>
<dbReference type="InterPro" id="IPR009080">
    <property type="entry name" value="tRNAsynth_Ia_anticodon-bd"/>
</dbReference>
<keyword evidence="2 9" id="KW-0963">Cytoplasm</keyword>
<dbReference type="PANTHER" id="PTHR11956:SF5">
    <property type="entry name" value="ARGININE--TRNA LIGASE, CYTOPLASMIC"/>
    <property type="match status" value="1"/>
</dbReference>
<evidence type="ECO:0000256" key="2">
    <source>
        <dbReference type="ARBA" id="ARBA00022490"/>
    </source>
</evidence>
<evidence type="ECO:0000313" key="14">
    <source>
        <dbReference type="Proteomes" id="UP001589619"/>
    </source>
</evidence>
<dbReference type="RefSeq" id="WP_344902194.1">
    <property type="nucleotide sequence ID" value="NZ_BAAAYO010000001.1"/>
</dbReference>
<dbReference type="SUPFAM" id="SSF47323">
    <property type="entry name" value="Anticodon-binding domain of a subclass of class I aminoacyl-tRNA synthetases"/>
    <property type="match status" value="1"/>
</dbReference>
<dbReference type="SUPFAM" id="SSF55190">
    <property type="entry name" value="Arginyl-tRNA synthetase (ArgRS), N-terminal 'additional' domain"/>
    <property type="match status" value="1"/>
</dbReference>
<dbReference type="InterPro" id="IPR008909">
    <property type="entry name" value="DALR_anticod-bd"/>
</dbReference>
<feature type="short sequence motif" description="'HIGH' region" evidence="9">
    <location>
        <begin position="123"/>
        <end position="133"/>
    </location>
</feature>
<evidence type="ECO:0000313" key="13">
    <source>
        <dbReference type="EMBL" id="MFB9753158.1"/>
    </source>
</evidence>
<dbReference type="InterPro" id="IPR014729">
    <property type="entry name" value="Rossmann-like_a/b/a_fold"/>
</dbReference>
<dbReference type="SMART" id="SM00836">
    <property type="entry name" value="DALR_1"/>
    <property type="match status" value="1"/>
</dbReference>
<comment type="subcellular location">
    <subcellularLocation>
        <location evidence="9">Cytoplasm</location>
    </subcellularLocation>
</comment>
<comment type="similarity">
    <text evidence="1 9 10">Belongs to the class-I aminoacyl-tRNA synthetase family.</text>
</comment>
<dbReference type="SUPFAM" id="SSF52374">
    <property type="entry name" value="Nucleotidylyl transferase"/>
    <property type="match status" value="1"/>
</dbReference>
<keyword evidence="14" id="KW-1185">Reference proteome</keyword>
<keyword evidence="7 9" id="KW-0030">Aminoacyl-tRNA synthetase</keyword>
<feature type="domain" description="DALR anticodon binding" evidence="11">
    <location>
        <begin position="451"/>
        <end position="573"/>
    </location>
</feature>
<evidence type="ECO:0000256" key="3">
    <source>
        <dbReference type="ARBA" id="ARBA00022598"/>
    </source>
</evidence>
<dbReference type="EC" id="6.1.1.19" evidence="9"/>
<dbReference type="Gene3D" id="3.40.50.620">
    <property type="entry name" value="HUPs"/>
    <property type="match status" value="1"/>
</dbReference>
<gene>
    <name evidence="9 13" type="primary">argS</name>
    <name evidence="13" type="ORF">ACFFNY_16450</name>
</gene>
<dbReference type="InterPro" id="IPR036695">
    <property type="entry name" value="Arg-tRNA-synth_N_sf"/>
</dbReference>
<evidence type="ECO:0000256" key="5">
    <source>
        <dbReference type="ARBA" id="ARBA00022840"/>
    </source>
</evidence>
<dbReference type="CDD" id="cd00671">
    <property type="entry name" value="ArgRS_core"/>
    <property type="match status" value="1"/>
</dbReference>
<dbReference type="InterPro" id="IPR005148">
    <property type="entry name" value="Arg-tRNA-synth_N"/>
</dbReference>
<comment type="caution">
    <text evidence="13">The sequence shown here is derived from an EMBL/GenBank/DDBJ whole genome shotgun (WGS) entry which is preliminary data.</text>
</comment>
<accession>A0ABV5VYK6</accession>
<dbReference type="PRINTS" id="PR01038">
    <property type="entry name" value="TRNASYNTHARG"/>
</dbReference>
<dbReference type="Gene3D" id="3.30.1360.70">
    <property type="entry name" value="Arginyl tRNA synthetase N-terminal domain"/>
    <property type="match status" value="1"/>
</dbReference>
<dbReference type="Proteomes" id="UP001589619">
    <property type="component" value="Unassembled WGS sequence"/>
</dbReference>
<name>A0ABV5VYK6_9BACL</name>
<evidence type="ECO:0000256" key="4">
    <source>
        <dbReference type="ARBA" id="ARBA00022741"/>
    </source>
</evidence>
<keyword evidence="5 9" id="KW-0067">ATP-binding</keyword>
<protein>
    <recommendedName>
        <fullName evidence="9">Arginine--tRNA ligase</fullName>
        <ecNumber evidence="9">6.1.1.19</ecNumber>
    </recommendedName>
    <alternativeName>
        <fullName evidence="9">Arginyl-tRNA synthetase</fullName>
        <shortName evidence="9">ArgRS</shortName>
    </alternativeName>
</protein>
<dbReference type="InterPro" id="IPR001278">
    <property type="entry name" value="Arg-tRNA-ligase"/>
</dbReference>
<dbReference type="EMBL" id="JBHMAG010000012">
    <property type="protein sequence ID" value="MFB9753158.1"/>
    <property type="molecule type" value="Genomic_DNA"/>
</dbReference>
<dbReference type="SMART" id="SM01016">
    <property type="entry name" value="Arg_tRNA_synt_N"/>
    <property type="match status" value="1"/>
</dbReference>
<keyword evidence="3 9" id="KW-0436">Ligase</keyword>
<dbReference type="Pfam" id="PF00750">
    <property type="entry name" value="tRNA-synt_1d"/>
    <property type="match status" value="1"/>
</dbReference>
<dbReference type="GO" id="GO:0004814">
    <property type="term" value="F:arginine-tRNA ligase activity"/>
    <property type="evidence" value="ECO:0007669"/>
    <property type="project" value="UniProtKB-EC"/>
</dbReference>
<evidence type="ECO:0000259" key="11">
    <source>
        <dbReference type="SMART" id="SM00836"/>
    </source>
</evidence>
<organism evidence="13 14">
    <name type="scientific">Paenibacillus hodogayensis</name>
    <dbReference type="NCBI Taxonomy" id="279208"/>
    <lineage>
        <taxon>Bacteria</taxon>
        <taxon>Bacillati</taxon>
        <taxon>Bacillota</taxon>
        <taxon>Bacilli</taxon>
        <taxon>Bacillales</taxon>
        <taxon>Paenibacillaceae</taxon>
        <taxon>Paenibacillus</taxon>
    </lineage>
</organism>
<evidence type="ECO:0000256" key="7">
    <source>
        <dbReference type="ARBA" id="ARBA00023146"/>
    </source>
</evidence>
<dbReference type="PROSITE" id="PS00178">
    <property type="entry name" value="AA_TRNA_LIGASE_I"/>
    <property type="match status" value="1"/>
</dbReference>
<evidence type="ECO:0000256" key="9">
    <source>
        <dbReference type="HAMAP-Rule" id="MF_00123"/>
    </source>
</evidence>
<dbReference type="HAMAP" id="MF_00123">
    <property type="entry name" value="Arg_tRNA_synth"/>
    <property type="match status" value="1"/>
</dbReference>
<proteinExistence type="inferred from homology"/>
<dbReference type="NCBIfam" id="TIGR00456">
    <property type="entry name" value="argS"/>
    <property type="match status" value="1"/>
</dbReference>
<feature type="domain" description="Arginyl tRNA synthetase N-terminal" evidence="12">
    <location>
        <begin position="6"/>
        <end position="85"/>
    </location>
</feature>
<evidence type="ECO:0000259" key="12">
    <source>
        <dbReference type="SMART" id="SM01016"/>
    </source>
</evidence>
<sequence>MTDYKTILAELAASVLDGADAAAIAAMIEVPPNPEMGDLSLPCFKLSKTLRKAPAHIAEELAGKLPAHPAFLSVTAASGYLNVFFNKSSYAETVLGEVLRAGDAFGAGTIGEGKTIVIDFSSPNIAKPFHVGHLRSTVIGNALYRIHRFLGFRCVGINHLGDWGTQFGKLITAYKLWGDKRQVEEGEIEELMRLYVKFHDEAESKPELEDEARAWFVRLEQGDEEALELWRWFKTISYKEFNRIYELLGVSFDSDAGESFYNDKMGTVVEQLKEKGLLEEDQGAFLVRLDDYNMAPALILKKDGATLYHTRDIAAALYRNKTYGFDKAIYVTDYAQNLHFQQWFKVIELMGFDWADRLVHVPFGRVSLEGVKFATRKGNVVLLEELLRQSIDKTRDIIESKNPQLEDKEQVAQQVGVGAVIFNDLSSNRIKDISFSWKDVLNFEGESGPYVQYTYARARSVLRKAETAGADLAAAAIAGFDPALLENAEAQLVLKELAAFPDKVLVAMEKLEPSIVSRHLIDIAQRFNRFYHECPILVDDPALKTARLALVTGVCNVLRTGLGLIGIQTPERI</sequence>
<dbReference type="Pfam" id="PF03485">
    <property type="entry name" value="Arg_tRNA_synt_N"/>
    <property type="match status" value="1"/>
</dbReference>
<evidence type="ECO:0000256" key="8">
    <source>
        <dbReference type="ARBA" id="ARBA00049339"/>
    </source>
</evidence>
<comment type="subunit">
    <text evidence="9">Monomer.</text>
</comment>
<evidence type="ECO:0000256" key="1">
    <source>
        <dbReference type="ARBA" id="ARBA00005594"/>
    </source>
</evidence>
<evidence type="ECO:0000256" key="6">
    <source>
        <dbReference type="ARBA" id="ARBA00022917"/>
    </source>
</evidence>
<dbReference type="InterPro" id="IPR035684">
    <property type="entry name" value="ArgRS_core"/>
</dbReference>
<dbReference type="InterPro" id="IPR001412">
    <property type="entry name" value="aa-tRNA-synth_I_CS"/>
</dbReference>
<reference evidence="13 14" key="1">
    <citation type="submission" date="2024-09" db="EMBL/GenBank/DDBJ databases">
        <authorList>
            <person name="Sun Q."/>
            <person name="Mori K."/>
        </authorList>
    </citation>
    <scope>NUCLEOTIDE SEQUENCE [LARGE SCALE GENOMIC DNA]</scope>
    <source>
        <strain evidence="13 14">JCM 12520</strain>
    </source>
</reference>
<dbReference type="Gene3D" id="1.10.730.10">
    <property type="entry name" value="Isoleucyl-tRNA Synthetase, Domain 1"/>
    <property type="match status" value="1"/>
</dbReference>
<keyword evidence="4 9" id="KW-0547">Nucleotide-binding</keyword>
<evidence type="ECO:0000256" key="10">
    <source>
        <dbReference type="RuleBase" id="RU363038"/>
    </source>
</evidence>